<dbReference type="RefSeq" id="WP_090173005.1">
    <property type="nucleotide sequence ID" value="NZ_FOFB01000037.1"/>
</dbReference>
<reference evidence="2" key="1">
    <citation type="submission" date="2016-10" db="EMBL/GenBank/DDBJ databases">
        <authorList>
            <person name="Varghese N."/>
            <person name="Submissions S."/>
        </authorList>
    </citation>
    <scope>NUCLEOTIDE SEQUENCE [LARGE SCALE GENOMIC DNA]</scope>
    <source>
        <strain evidence="2">DSM 24740</strain>
    </source>
</reference>
<protein>
    <submittedName>
        <fullName evidence="1">Uncharacterized protein</fullName>
    </submittedName>
</protein>
<accession>A0A1H9NH73</accession>
<organism evidence="1 2">
    <name type="scientific">Neolewinella agarilytica</name>
    <dbReference type="NCBI Taxonomy" id="478744"/>
    <lineage>
        <taxon>Bacteria</taxon>
        <taxon>Pseudomonadati</taxon>
        <taxon>Bacteroidota</taxon>
        <taxon>Saprospiria</taxon>
        <taxon>Saprospirales</taxon>
        <taxon>Lewinellaceae</taxon>
        <taxon>Neolewinella</taxon>
    </lineage>
</organism>
<name>A0A1H9NH73_9BACT</name>
<proteinExistence type="predicted"/>
<dbReference type="EMBL" id="FOFB01000037">
    <property type="protein sequence ID" value="SER35282.1"/>
    <property type="molecule type" value="Genomic_DNA"/>
</dbReference>
<evidence type="ECO:0000313" key="1">
    <source>
        <dbReference type="EMBL" id="SER35282.1"/>
    </source>
</evidence>
<sequence>MSSANKGRQLDAVESLIISPDATSRKVEQELNKRQKKLNSEDAIKIRGVNQLFLRSNTKKREKLSRLLALTSTKLIFDDDFPFSQEELRLRERMKELFMLPTRTADVTAAHYIPKDDDIPEDDDIRLEEKILREQILREEMKRIQDVRFDDPWKRQRTAIVKLKALHYTEAEIVNALKENNILSVNKKNISQGAVNKLYREFLDSYKSFQPEKSLDNPGVVMGARHNLGDVEEETGPKVDLTKTSVKNEFDAEEYDREIVIPFVKGTVPDDGFFLEIRNKDGFRVEALYFSLKAIKNGILKIDVVKDTVLIPGIYLGQMFKSEDDLKAKEPSYEFPFIVGVSERDIEGINMLPDGKGSFVPVPDQNFSIDDL</sequence>
<evidence type="ECO:0000313" key="2">
    <source>
        <dbReference type="Proteomes" id="UP000199021"/>
    </source>
</evidence>
<dbReference type="InParanoid" id="A0A1H9NH73"/>
<gene>
    <name evidence="1" type="ORF">SAMN05444359_1372</name>
</gene>
<dbReference type="Proteomes" id="UP000199021">
    <property type="component" value="Unassembled WGS sequence"/>
</dbReference>
<dbReference type="AlphaFoldDB" id="A0A1H9NH73"/>
<keyword evidence="2" id="KW-1185">Reference proteome</keyword>